<proteinExistence type="predicted"/>
<dbReference type="EMBL" id="CADEAL010000338">
    <property type="protein sequence ID" value="CAB1418771.1"/>
    <property type="molecule type" value="Genomic_DNA"/>
</dbReference>
<feature type="compositionally biased region" description="Basic and acidic residues" evidence="1">
    <location>
        <begin position="148"/>
        <end position="161"/>
    </location>
</feature>
<reference evidence="2" key="1">
    <citation type="submission" date="2020-03" db="EMBL/GenBank/DDBJ databases">
        <authorList>
            <person name="Weist P."/>
        </authorList>
    </citation>
    <scope>NUCLEOTIDE SEQUENCE</scope>
</reference>
<protein>
    <submittedName>
        <fullName evidence="2">Uncharacterized protein</fullName>
    </submittedName>
</protein>
<evidence type="ECO:0000256" key="1">
    <source>
        <dbReference type="SAM" id="MobiDB-lite"/>
    </source>
</evidence>
<dbReference type="Proteomes" id="UP001153269">
    <property type="component" value="Unassembled WGS sequence"/>
</dbReference>
<feature type="compositionally biased region" description="Basic and acidic residues" evidence="1">
    <location>
        <begin position="202"/>
        <end position="325"/>
    </location>
</feature>
<feature type="compositionally biased region" description="Basic and acidic residues" evidence="1">
    <location>
        <begin position="118"/>
        <end position="135"/>
    </location>
</feature>
<keyword evidence="3" id="KW-1185">Reference proteome</keyword>
<evidence type="ECO:0000313" key="2">
    <source>
        <dbReference type="EMBL" id="CAB1418771.1"/>
    </source>
</evidence>
<evidence type="ECO:0000313" key="3">
    <source>
        <dbReference type="Proteomes" id="UP001153269"/>
    </source>
</evidence>
<feature type="region of interest" description="Disordered" evidence="1">
    <location>
        <begin position="109"/>
        <end position="331"/>
    </location>
</feature>
<dbReference type="AlphaFoldDB" id="A0A9N7YAL2"/>
<name>A0A9N7YAL2_PLEPL</name>
<comment type="caution">
    <text evidence="2">The sequence shown here is derived from an EMBL/GenBank/DDBJ whole genome shotgun (WGS) entry which is preliminary data.</text>
</comment>
<gene>
    <name evidence="2" type="ORF">PLEPLA_LOCUS6597</name>
</gene>
<feature type="compositionally biased region" description="Basic and acidic residues" evidence="1">
    <location>
        <begin position="168"/>
        <end position="195"/>
    </location>
</feature>
<accession>A0A9N7YAL2</accession>
<organism evidence="2 3">
    <name type="scientific">Pleuronectes platessa</name>
    <name type="common">European plaice</name>
    <dbReference type="NCBI Taxonomy" id="8262"/>
    <lineage>
        <taxon>Eukaryota</taxon>
        <taxon>Metazoa</taxon>
        <taxon>Chordata</taxon>
        <taxon>Craniata</taxon>
        <taxon>Vertebrata</taxon>
        <taxon>Euteleostomi</taxon>
        <taxon>Actinopterygii</taxon>
        <taxon>Neopterygii</taxon>
        <taxon>Teleostei</taxon>
        <taxon>Neoteleostei</taxon>
        <taxon>Acanthomorphata</taxon>
        <taxon>Carangaria</taxon>
        <taxon>Pleuronectiformes</taxon>
        <taxon>Pleuronectoidei</taxon>
        <taxon>Pleuronectidae</taxon>
        <taxon>Pleuronectes</taxon>
    </lineage>
</organism>
<sequence length="422" mass="47979">MEGQGGKQVLDLVKLFVFLEEDVTNQGRTSRPNQKQNLDLSASSFPKVSAHKLETCGFSLSSTRLLSSSMFIYMCTVMYPGVRRLMCTDRLDELSGLLAETSLQINANNTECQQRAEGGTERQSDRAEESDRVTELKGVTELIGVTERQSDRAEESDRATELKGVTKRQSDRATELKGVTERQSNRAEESDRATEVKGVTKRQSDRPEESDRADRKRQSDRAEGSDRATEHRAELKRSDKATEQLRGDELTERQSDRAEESDRATELKGVTERQSDRPEESDRADQSEGTERQSDRATERQSDSATAEGRKIDWRQKRRENRASEEPDLLTELENQRNLSVQMDTGQLRLVQLAFVPSDDDLASTQQHAENTRQIVLETLQRGTRGRSQEDNRHVRTTNWILQFAEHQQKNEHSSETESDGI</sequence>